<protein>
    <submittedName>
        <fullName evidence="1">DUF2209 family protein</fullName>
    </submittedName>
</protein>
<comment type="caution">
    <text evidence="1">The sequence shown here is derived from an EMBL/GenBank/DDBJ whole genome shotgun (WGS) entry which is preliminary data.</text>
</comment>
<dbReference type="EMBL" id="JBHSXQ010000001">
    <property type="protein sequence ID" value="MFC6904464.1"/>
    <property type="molecule type" value="Genomic_DNA"/>
</dbReference>
<gene>
    <name evidence="1" type="ORF">ACFQGH_04555</name>
</gene>
<name>A0ABD5V2Y8_9EURY</name>
<reference evidence="1 2" key="1">
    <citation type="journal article" date="2019" name="Int. J. Syst. Evol. Microbiol.">
        <title>The Global Catalogue of Microorganisms (GCM) 10K type strain sequencing project: providing services to taxonomists for standard genome sequencing and annotation.</title>
        <authorList>
            <consortium name="The Broad Institute Genomics Platform"/>
            <consortium name="The Broad Institute Genome Sequencing Center for Infectious Disease"/>
            <person name="Wu L."/>
            <person name="Ma J."/>
        </authorList>
    </citation>
    <scope>NUCLEOTIDE SEQUENCE [LARGE SCALE GENOMIC DNA]</scope>
    <source>
        <strain evidence="1 2">CGMCC 1.3240</strain>
    </source>
</reference>
<dbReference type="AlphaFoldDB" id="A0ABD5V2Y8"/>
<dbReference type="RefSeq" id="WP_390220503.1">
    <property type="nucleotide sequence ID" value="NZ_JBBMXV010000001.1"/>
</dbReference>
<sequence>MDISGRHEERGEYLMVAAAVAARVGSNRIREVRGIGFATSRADPALEHLLSVVEGALGALPEPPAGPVVAERGEFYEEPARVIGAAFGPEFKYVESVAERRTVEIAHHAAYAARTLIL</sequence>
<dbReference type="Proteomes" id="UP001596312">
    <property type="component" value="Unassembled WGS sequence"/>
</dbReference>
<keyword evidence="2" id="KW-1185">Reference proteome</keyword>
<proteinExistence type="predicted"/>
<dbReference type="Pfam" id="PF09974">
    <property type="entry name" value="DUF2209"/>
    <property type="match status" value="1"/>
</dbReference>
<organism evidence="1 2">
    <name type="scientific">Halalkalicoccus tibetensis</name>
    <dbReference type="NCBI Taxonomy" id="175632"/>
    <lineage>
        <taxon>Archaea</taxon>
        <taxon>Methanobacteriati</taxon>
        <taxon>Methanobacteriota</taxon>
        <taxon>Stenosarchaea group</taxon>
        <taxon>Halobacteria</taxon>
        <taxon>Halobacteriales</taxon>
        <taxon>Halococcaceae</taxon>
        <taxon>Halalkalicoccus</taxon>
    </lineage>
</organism>
<evidence type="ECO:0000313" key="2">
    <source>
        <dbReference type="Proteomes" id="UP001596312"/>
    </source>
</evidence>
<evidence type="ECO:0000313" key="1">
    <source>
        <dbReference type="EMBL" id="MFC6904464.1"/>
    </source>
</evidence>
<accession>A0ABD5V2Y8</accession>
<dbReference type="InterPro" id="IPR014514">
    <property type="entry name" value="UCP021940"/>
</dbReference>